<gene>
    <name evidence="4" type="primary">SLC16A6</name>
</gene>
<feature type="transmembrane region" description="Helical" evidence="2">
    <location>
        <begin position="42"/>
        <end position="61"/>
    </location>
</feature>
<evidence type="ECO:0000256" key="1">
    <source>
        <dbReference type="ARBA" id="ARBA00004141"/>
    </source>
</evidence>
<dbReference type="CDD" id="cd17422">
    <property type="entry name" value="MFS_MCT7"/>
    <property type="match status" value="1"/>
</dbReference>
<dbReference type="GeneID" id="109277042"/>
<feature type="transmembrane region" description="Helical" evidence="2">
    <location>
        <begin position="356"/>
        <end position="382"/>
    </location>
</feature>
<reference evidence="4" key="1">
    <citation type="submission" date="2025-08" db="UniProtKB">
        <authorList>
            <consortium name="RefSeq"/>
        </authorList>
    </citation>
    <scope>IDENTIFICATION</scope>
    <source>
        <tissue evidence="4">Whole blood</tissue>
    </source>
</reference>
<organism evidence="3 4">
    <name type="scientific">Panthera pardus</name>
    <name type="common">Leopard</name>
    <name type="synonym">Felis pardus</name>
    <dbReference type="NCBI Taxonomy" id="9691"/>
    <lineage>
        <taxon>Eukaryota</taxon>
        <taxon>Metazoa</taxon>
        <taxon>Chordata</taxon>
        <taxon>Craniata</taxon>
        <taxon>Vertebrata</taxon>
        <taxon>Euteleostomi</taxon>
        <taxon>Mammalia</taxon>
        <taxon>Eutheria</taxon>
        <taxon>Laurasiatheria</taxon>
        <taxon>Carnivora</taxon>
        <taxon>Feliformia</taxon>
        <taxon>Felidae</taxon>
        <taxon>Pantherinae</taxon>
        <taxon>Panthera</taxon>
    </lineage>
</organism>
<dbReference type="Gene3D" id="1.20.1250.20">
    <property type="entry name" value="MFS general substrate transporter like domains"/>
    <property type="match status" value="2"/>
</dbReference>
<feature type="transmembrane region" description="Helical" evidence="2">
    <location>
        <begin position="302"/>
        <end position="321"/>
    </location>
</feature>
<dbReference type="FunFam" id="1.20.1250.20:FF:000326">
    <property type="entry name" value="Solute carrier family 16 member 6"/>
    <property type="match status" value="1"/>
</dbReference>
<feature type="transmembrane region" description="Helical" evidence="2">
    <location>
        <begin position="394"/>
        <end position="415"/>
    </location>
</feature>
<name>A0A9W2US78_PANPR</name>
<accession>A0A9W2US78</accession>
<dbReference type="PANTHER" id="PTHR11360">
    <property type="entry name" value="MONOCARBOXYLATE TRANSPORTER"/>
    <property type="match status" value="1"/>
</dbReference>
<feature type="transmembrane region" description="Helical" evidence="2">
    <location>
        <begin position="82"/>
        <end position="101"/>
    </location>
</feature>
<keyword evidence="2" id="KW-1133">Transmembrane helix</keyword>
<dbReference type="GO" id="GO:0016020">
    <property type="term" value="C:membrane"/>
    <property type="evidence" value="ECO:0007669"/>
    <property type="project" value="UniProtKB-SubCell"/>
</dbReference>
<sequence>MVGGGAPPRPAETGCSRLRMTQKTSQLCSRANVYTQVPDGGWGWVVAVSFFFVEVFTYGIIKSFGVFFNDLMDSFNESNSRISWVISICVFVLTFTAPLSAVLSTRFGHRLVVVAGGLLVSTGMVTASFSRKLYHMYISIGIISAITALKDNIGWRYSLLFVGLLQLNIVVCGALLRPIIIKGPGSPKATAHEHRKEVQCMLENEKTRTSIDSIDSGVELTTSPKNVPSHANIELGPKANTQLVKASSKRSDKKAPLLDFSILKDTSFICYALFGLFATLGFFAPSLYIIPLAISLGIEQDRAAFLLSTMAIAEVFGRIGAGCIFNREPIRKIYIELICVILLTVSLFAFTFATEFWGLMSCSIFFGFMVGTVGGTHIPLLAEDDVVGIEKMSSAAGAYVFIQSISGLAGPPLAGLLVDQSKIYSRAFYSCAAGTSVAAGCLALVRPCKKGPCQRRPAGEAQAENPRGKALQDIPEDFLEMDLGKNEHKVHVTMEPV</sequence>
<evidence type="ECO:0000256" key="2">
    <source>
        <dbReference type="SAM" id="Phobius"/>
    </source>
</evidence>
<dbReference type="InterPro" id="IPR050327">
    <property type="entry name" value="Proton-linked_MCT"/>
</dbReference>
<feature type="transmembrane region" description="Helical" evidence="2">
    <location>
        <begin position="155"/>
        <end position="176"/>
    </location>
</feature>
<dbReference type="PANTHER" id="PTHR11360:SF20">
    <property type="entry name" value="MONOCARBOXYLATE TRANSPORTER 7"/>
    <property type="match status" value="1"/>
</dbReference>
<dbReference type="InterPro" id="IPR011701">
    <property type="entry name" value="MFS"/>
</dbReference>
<keyword evidence="2" id="KW-0472">Membrane</keyword>
<evidence type="ECO:0000313" key="4">
    <source>
        <dbReference type="RefSeq" id="XP_053749045.1"/>
    </source>
</evidence>
<dbReference type="CTD" id="9120"/>
<protein>
    <submittedName>
        <fullName evidence="4">Monocarboxylate transporter 7 isoform X3</fullName>
    </submittedName>
</protein>
<dbReference type="AlphaFoldDB" id="A0A9W2US78"/>
<dbReference type="RefSeq" id="XP_053749045.1">
    <property type="nucleotide sequence ID" value="XM_053893070.1"/>
</dbReference>
<dbReference type="InterPro" id="IPR036259">
    <property type="entry name" value="MFS_trans_sf"/>
</dbReference>
<dbReference type="GO" id="GO:0008028">
    <property type="term" value="F:monocarboxylic acid transmembrane transporter activity"/>
    <property type="evidence" value="ECO:0007669"/>
    <property type="project" value="TreeGrafter"/>
</dbReference>
<feature type="transmembrane region" description="Helical" evidence="2">
    <location>
        <begin position="268"/>
        <end position="290"/>
    </location>
</feature>
<feature type="transmembrane region" description="Helical" evidence="2">
    <location>
        <begin position="427"/>
        <end position="445"/>
    </location>
</feature>
<proteinExistence type="predicted"/>
<feature type="transmembrane region" description="Helical" evidence="2">
    <location>
        <begin position="107"/>
        <end position="126"/>
    </location>
</feature>
<evidence type="ECO:0000313" key="3">
    <source>
        <dbReference type="Proteomes" id="UP001165780"/>
    </source>
</evidence>
<comment type="subcellular location">
    <subcellularLocation>
        <location evidence="1">Membrane</location>
        <topology evidence="1">Multi-pass membrane protein</topology>
    </subcellularLocation>
</comment>
<feature type="transmembrane region" description="Helical" evidence="2">
    <location>
        <begin position="333"/>
        <end position="350"/>
    </location>
</feature>
<keyword evidence="3" id="KW-1185">Reference proteome</keyword>
<dbReference type="Proteomes" id="UP001165780">
    <property type="component" value="Unplaced"/>
</dbReference>
<dbReference type="InterPro" id="IPR030766">
    <property type="entry name" value="MCT7"/>
</dbReference>
<dbReference type="Pfam" id="PF07690">
    <property type="entry name" value="MFS_1"/>
    <property type="match status" value="1"/>
</dbReference>
<dbReference type="SUPFAM" id="SSF103473">
    <property type="entry name" value="MFS general substrate transporter"/>
    <property type="match status" value="1"/>
</dbReference>
<keyword evidence="2" id="KW-0812">Transmembrane</keyword>